<feature type="transmembrane region" description="Helical" evidence="1">
    <location>
        <begin position="111"/>
        <end position="132"/>
    </location>
</feature>
<evidence type="ECO:0000256" key="1">
    <source>
        <dbReference type="SAM" id="Phobius"/>
    </source>
</evidence>
<name>A0ABS2NQL2_9FIRM</name>
<feature type="transmembrane region" description="Helical" evidence="1">
    <location>
        <begin position="86"/>
        <end position="105"/>
    </location>
</feature>
<dbReference type="EMBL" id="JAFBEE010000010">
    <property type="protein sequence ID" value="MBM7615226.1"/>
    <property type="molecule type" value="Genomic_DNA"/>
</dbReference>
<evidence type="ECO:0000313" key="4">
    <source>
        <dbReference type="Proteomes" id="UP001314796"/>
    </source>
</evidence>
<feature type="domain" description="4Fe-4S ferredoxin-type" evidence="2">
    <location>
        <begin position="29"/>
        <end position="62"/>
    </location>
</feature>
<feature type="transmembrane region" description="Helical" evidence="1">
    <location>
        <begin position="7"/>
        <end position="24"/>
    </location>
</feature>
<dbReference type="Pfam" id="PF12801">
    <property type="entry name" value="Fer4_5"/>
    <property type="match status" value="2"/>
</dbReference>
<accession>A0ABS2NQL2</accession>
<comment type="caution">
    <text evidence="3">The sequence shown here is derived from an EMBL/GenBank/DDBJ whole genome shotgun (WGS) entry which is preliminary data.</text>
</comment>
<reference evidence="3 4" key="1">
    <citation type="submission" date="2021-01" db="EMBL/GenBank/DDBJ databases">
        <title>Genomic Encyclopedia of Type Strains, Phase IV (KMG-IV): sequencing the most valuable type-strain genomes for metagenomic binning, comparative biology and taxonomic classification.</title>
        <authorList>
            <person name="Goeker M."/>
        </authorList>
    </citation>
    <scope>NUCLEOTIDE SEQUENCE [LARGE SCALE GENOMIC DNA]</scope>
    <source>
        <strain evidence="3 4">DSM 25890</strain>
    </source>
</reference>
<feature type="transmembrane region" description="Helical" evidence="1">
    <location>
        <begin position="30"/>
        <end position="48"/>
    </location>
</feature>
<proteinExistence type="predicted"/>
<organism evidence="3 4">
    <name type="scientific">Alkaliphilus hydrothermalis</name>
    <dbReference type="NCBI Taxonomy" id="1482730"/>
    <lineage>
        <taxon>Bacteria</taxon>
        <taxon>Bacillati</taxon>
        <taxon>Bacillota</taxon>
        <taxon>Clostridia</taxon>
        <taxon>Peptostreptococcales</taxon>
        <taxon>Natronincolaceae</taxon>
        <taxon>Alkaliphilus</taxon>
    </lineage>
</organism>
<dbReference type="RefSeq" id="WP_204402172.1">
    <property type="nucleotide sequence ID" value="NZ_JAFBEE010000010.1"/>
</dbReference>
<dbReference type="Proteomes" id="UP001314796">
    <property type="component" value="Unassembled WGS sequence"/>
</dbReference>
<sequence>MKKQQSIMSWSWIFMILFFSLAIVDIRFGILGLICMGVPVILALRGGGKVHCAKYCPRGSMLGKFLQKISLNNNLPKFINNKFVKVALLVWMVGMFTISLVMAGGDFTKTAYAIFRMMAMSTVVGIFMGVVFKPRSWCTVCPMGYATGLIDKGQKAKKTQKADSNQNITKKD</sequence>
<feature type="domain" description="4Fe-4S ferredoxin-type" evidence="2">
    <location>
        <begin position="117"/>
        <end position="158"/>
    </location>
</feature>
<keyword evidence="1" id="KW-1133">Transmembrane helix</keyword>
<evidence type="ECO:0000313" key="3">
    <source>
        <dbReference type="EMBL" id="MBM7615226.1"/>
    </source>
</evidence>
<keyword evidence="1" id="KW-0472">Membrane</keyword>
<dbReference type="InterPro" id="IPR017896">
    <property type="entry name" value="4Fe4S_Fe-S-bd"/>
</dbReference>
<keyword evidence="4" id="KW-1185">Reference proteome</keyword>
<gene>
    <name evidence="3" type="ORF">JOC73_001788</name>
</gene>
<keyword evidence="1" id="KW-0812">Transmembrane</keyword>
<evidence type="ECO:0000259" key="2">
    <source>
        <dbReference type="Pfam" id="PF12801"/>
    </source>
</evidence>
<protein>
    <submittedName>
        <fullName evidence="3">Polyferredoxin</fullName>
    </submittedName>
</protein>